<accession>A0ABU4Y5B4</accession>
<comment type="caution">
    <text evidence="2">The sequence shown here is derived from an EMBL/GenBank/DDBJ whole genome shotgun (WGS) entry which is preliminary data.</text>
</comment>
<name>A0ABU4Y5B4_9HYPH</name>
<feature type="transmembrane region" description="Helical" evidence="1">
    <location>
        <begin position="67"/>
        <end position="89"/>
    </location>
</feature>
<feature type="transmembrane region" description="Helical" evidence="1">
    <location>
        <begin position="6"/>
        <end position="28"/>
    </location>
</feature>
<dbReference type="Proteomes" id="UP001287059">
    <property type="component" value="Unassembled WGS sequence"/>
</dbReference>
<protein>
    <submittedName>
        <fullName evidence="2">Uncharacterized protein</fullName>
    </submittedName>
</protein>
<keyword evidence="3" id="KW-1185">Reference proteome</keyword>
<evidence type="ECO:0000256" key="1">
    <source>
        <dbReference type="SAM" id="Phobius"/>
    </source>
</evidence>
<evidence type="ECO:0000313" key="3">
    <source>
        <dbReference type="Proteomes" id="UP001287059"/>
    </source>
</evidence>
<dbReference type="EMBL" id="JAVIIW010000039">
    <property type="protein sequence ID" value="MDX8481911.1"/>
    <property type="molecule type" value="Genomic_DNA"/>
</dbReference>
<feature type="transmembrane region" description="Helical" evidence="1">
    <location>
        <begin position="96"/>
        <end position="114"/>
    </location>
</feature>
<reference evidence="2 3" key="1">
    <citation type="submission" date="2023-08" db="EMBL/GenBank/DDBJ databases">
        <title>Implementing the SeqCode for naming new Mesorhizobium species isolated from Vachellia karroo root nodules.</title>
        <authorList>
            <person name="Van Lill M."/>
        </authorList>
    </citation>
    <scope>NUCLEOTIDE SEQUENCE [LARGE SCALE GENOMIC DNA]</scope>
    <source>
        <strain evidence="2 3">VK24D</strain>
    </source>
</reference>
<organism evidence="2 3">
    <name type="scientific">Mesorhizobium album</name>
    <dbReference type="NCBI Taxonomy" id="3072314"/>
    <lineage>
        <taxon>Bacteria</taxon>
        <taxon>Pseudomonadati</taxon>
        <taxon>Pseudomonadota</taxon>
        <taxon>Alphaproteobacteria</taxon>
        <taxon>Hyphomicrobiales</taxon>
        <taxon>Phyllobacteriaceae</taxon>
        <taxon>Mesorhizobium</taxon>
    </lineage>
</organism>
<evidence type="ECO:0000313" key="2">
    <source>
        <dbReference type="EMBL" id="MDX8481911.1"/>
    </source>
</evidence>
<keyword evidence="1" id="KW-0472">Membrane</keyword>
<proteinExistence type="predicted"/>
<gene>
    <name evidence="2" type="ORF">RFN28_26110</name>
</gene>
<dbReference type="RefSeq" id="WP_320290060.1">
    <property type="nucleotide sequence ID" value="NZ_JAVIIW010000039.1"/>
</dbReference>
<feature type="transmembrane region" description="Helical" evidence="1">
    <location>
        <begin position="134"/>
        <end position="156"/>
    </location>
</feature>
<sequence length="174" mass="18799">MSSQIVFLTHLVLGCVPWLLFFGAHIWPRLNAMDHFNVQRAIAALHSFRFFGLAFLLPGVVGPNLPVGFAMFAAYGNFAPGVLAILALLAVRIRPLFWLLVLAFNLVGVADIAVDFYHAVQVNLPAVAGELGALYAFLIIYMPLQMISHLTAFYLLARSQLNAVSSGVGDAAGS</sequence>
<keyword evidence="1" id="KW-0812">Transmembrane</keyword>
<feature type="transmembrane region" description="Helical" evidence="1">
    <location>
        <begin position="40"/>
        <end position="61"/>
    </location>
</feature>
<keyword evidence="1" id="KW-1133">Transmembrane helix</keyword>